<gene>
    <name evidence="3" type="ORF">HH213_05750</name>
</gene>
<keyword evidence="1" id="KW-0812">Transmembrane</keyword>
<evidence type="ECO:0000313" key="4">
    <source>
        <dbReference type="Proteomes" id="UP000503117"/>
    </source>
</evidence>
<dbReference type="InterPro" id="IPR012495">
    <property type="entry name" value="TadE-like_dom"/>
</dbReference>
<reference evidence="3 4" key="1">
    <citation type="submission" date="2020-04" db="EMBL/GenBank/DDBJ databases">
        <title>Genome sequencing of novel species.</title>
        <authorList>
            <person name="Heo J."/>
            <person name="Kim S.-J."/>
            <person name="Kim J.-S."/>
            <person name="Hong S.-B."/>
            <person name="Kwon S.-W."/>
        </authorList>
    </citation>
    <scope>NUCLEOTIDE SEQUENCE [LARGE SCALE GENOMIC DNA]</scope>
    <source>
        <strain evidence="3 4">AF9R3</strain>
    </source>
</reference>
<dbReference type="EMBL" id="CP051684">
    <property type="protein sequence ID" value="QJD89648.1"/>
    <property type="molecule type" value="Genomic_DNA"/>
</dbReference>
<keyword evidence="1" id="KW-1133">Transmembrane helix</keyword>
<evidence type="ECO:0000256" key="1">
    <source>
        <dbReference type="SAM" id="Phobius"/>
    </source>
</evidence>
<keyword evidence="4" id="KW-1185">Reference proteome</keyword>
<feature type="domain" description="TadE-like" evidence="2">
    <location>
        <begin position="17"/>
        <end position="58"/>
    </location>
</feature>
<accession>A0ABX6M5R6</accession>
<proteinExistence type="predicted"/>
<dbReference type="Proteomes" id="UP000503117">
    <property type="component" value="Chromosome"/>
</dbReference>
<dbReference type="RefSeq" id="WP_169111345.1">
    <property type="nucleotide sequence ID" value="NZ_CP051684.1"/>
</dbReference>
<keyword evidence="1" id="KW-0472">Membrane</keyword>
<name>A0ABX6M5R6_9BURK</name>
<protein>
    <submittedName>
        <fullName evidence="3">Pilus assembly protein</fullName>
    </submittedName>
</protein>
<feature type="transmembrane region" description="Helical" evidence="1">
    <location>
        <begin position="20"/>
        <end position="38"/>
    </location>
</feature>
<organism evidence="3 4">
    <name type="scientific">Duganella dendranthematis</name>
    <dbReference type="NCBI Taxonomy" id="2728021"/>
    <lineage>
        <taxon>Bacteria</taxon>
        <taxon>Pseudomonadati</taxon>
        <taxon>Pseudomonadota</taxon>
        <taxon>Betaproteobacteria</taxon>
        <taxon>Burkholderiales</taxon>
        <taxon>Oxalobacteraceae</taxon>
        <taxon>Telluria group</taxon>
        <taxon>Duganella</taxon>
    </lineage>
</organism>
<dbReference type="Pfam" id="PF07811">
    <property type="entry name" value="TadE"/>
    <property type="match status" value="1"/>
</dbReference>
<sequence>MMAELVQPGRARRRQRGIAALELALMLPIIVVLFMGLVDIARGIQANMILINIGREAANLASRSPGQLSDNAQIIMKAVTDSAPPLNMNQQGMIYITRIVGQKTGTASTPTRTIVDAQFRWDDSANNRGYRVSGYAPLSKVWNCGNWAGSTGGSCTVPSGSSAPVISLLSNQLADGQVVYAVEVFYKFNMVFSPITLGSTGTGTIGPDLYSMSVF</sequence>
<evidence type="ECO:0000313" key="3">
    <source>
        <dbReference type="EMBL" id="QJD89648.1"/>
    </source>
</evidence>
<evidence type="ECO:0000259" key="2">
    <source>
        <dbReference type="Pfam" id="PF07811"/>
    </source>
</evidence>